<comment type="caution">
    <text evidence="2">The sequence shown here is derived from an EMBL/GenBank/DDBJ whole genome shotgun (WGS) entry which is preliminary data.</text>
</comment>
<sequence>MNSNDEKIWLSTSRRKRKITYIYIIYFIIIIGTSINNLMLKNFSLIFYYNIIIGVFLIADEIDNKIKVICTEEKIIIQSPLKNKEVYWKEVNSYNFGKSAITFYLDSKIVDINTKYLKNKEGLTELIEKKLFTESETECLECGDVIKGNMDKCTKCSWSWNN</sequence>
<accession>A0A4R2T7F2</accession>
<dbReference type="RefSeq" id="WP_132849213.1">
    <property type="nucleotide sequence ID" value="NZ_SLYC01000036.1"/>
</dbReference>
<dbReference type="Proteomes" id="UP000295504">
    <property type="component" value="Unassembled WGS sequence"/>
</dbReference>
<organism evidence="2 3">
    <name type="scientific">Serpentinicella alkaliphila</name>
    <dbReference type="NCBI Taxonomy" id="1734049"/>
    <lineage>
        <taxon>Bacteria</taxon>
        <taxon>Bacillati</taxon>
        <taxon>Bacillota</taxon>
        <taxon>Clostridia</taxon>
        <taxon>Peptostreptococcales</taxon>
        <taxon>Natronincolaceae</taxon>
        <taxon>Serpentinicella</taxon>
    </lineage>
</organism>
<evidence type="ECO:0000313" key="3">
    <source>
        <dbReference type="Proteomes" id="UP000295504"/>
    </source>
</evidence>
<dbReference type="EMBL" id="SLYC01000036">
    <property type="protein sequence ID" value="TCP99079.1"/>
    <property type="molecule type" value="Genomic_DNA"/>
</dbReference>
<feature type="transmembrane region" description="Helical" evidence="1">
    <location>
        <begin position="45"/>
        <end position="62"/>
    </location>
</feature>
<evidence type="ECO:0000313" key="2">
    <source>
        <dbReference type="EMBL" id="TCP99079.1"/>
    </source>
</evidence>
<gene>
    <name evidence="2" type="ORF">EDD79_10367</name>
</gene>
<reference evidence="2 3" key="1">
    <citation type="submission" date="2019-03" db="EMBL/GenBank/DDBJ databases">
        <title>Genomic Encyclopedia of Type Strains, Phase IV (KMG-IV): sequencing the most valuable type-strain genomes for metagenomic binning, comparative biology and taxonomic classification.</title>
        <authorList>
            <person name="Goeker M."/>
        </authorList>
    </citation>
    <scope>NUCLEOTIDE SEQUENCE [LARGE SCALE GENOMIC DNA]</scope>
    <source>
        <strain evidence="2 3">DSM 100013</strain>
    </source>
</reference>
<keyword evidence="1" id="KW-1133">Transmembrane helix</keyword>
<proteinExistence type="predicted"/>
<keyword evidence="1" id="KW-0472">Membrane</keyword>
<protein>
    <submittedName>
        <fullName evidence="2">Uncharacterized protein</fullName>
    </submittedName>
</protein>
<feature type="transmembrane region" description="Helical" evidence="1">
    <location>
        <begin position="21"/>
        <end position="39"/>
    </location>
</feature>
<evidence type="ECO:0000256" key="1">
    <source>
        <dbReference type="SAM" id="Phobius"/>
    </source>
</evidence>
<keyword evidence="1" id="KW-0812">Transmembrane</keyword>
<dbReference type="AlphaFoldDB" id="A0A4R2T7F2"/>
<keyword evidence="3" id="KW-1185">Reference proteome</keyword>
<name>A0A4R2T7F2_9FIRM</name>